<dbReference type="eggNOG" id="ENOG502SH3I">
    <property type="taxonomic scope" value="Eukaryota"/>
</dbReference>
<dbReference type="GeneID" id="5650784"/>
<feature type="region of interest" description="Disordered" evidence="1">
    <location>
        <begin position="774"/>
        <end position="873"/>
    </location>
</feature>
<dbReference type="HOGENOM" id="CLU_242947_0_0_1"/>
<feature type="region of interest" description="Disordered" evidence="1">
    <location>
        <begin position="1199"/>
        <end position="1246"/>
    </location>
</feature>
<dbReference type="InParanoid" id="Q4QED5"/>
<dbReference type="VEuPathDB" id="TriTrypDB:LMJLV39_170011600"/>
<accession>Q4QED5</accession>
<feature type="region of interest" description="Disordered" evidence="1">
    <location>
        <begin position="526"/>
        <end position="545"/>
    </location>
</feature>
<feature type="region of interest" description="Disordered" evidence="1">
    <location>
        <begin position="1428"/>
        <end position="1477"/>
    </location>
</feature>
<dbReference type="Proteomes" id="UP000000542">
    <property type="component" value="Chromosome 17"/>
</dbReference>
<feature type="region of interest" description="Disordered" evidence="1">
    <location>
        <begin position="1104"/>
        <end position="1139"/>
    </location>
</feature>
<proteinExistence type="predicted"/>
<feature type="compositionally biased region" description="Low complexity" evidence="1">
    <location>
        <begin position="1221"/>
        <end position="1231"/>
    </location>
</feature>
<feature type="region of interest" description="Disordered" evidence="1">
    <location>
        <begin position="599"/>
        <end position="622"/>
    </location>
</feature>
<reference evidence="2 3" key="2">
    <citation type="journal article" date="2011" name="Genome Res.">
        <title>Chromosome and gene copy number variation allow major structural change between species and strains of Leishmania.</title>
        <authorList>
            <person name="Rogers M.B."/>
            <person name="Hilley J.D."/>
            <person name="Dickens N.J."/>
            <person name="Wilkes J."/>
            <person name="Bates P.A."/>
            <person name="Depledge D.P."/>
            <person name="Harris D."/>
            <person name="Her Y."/>
            <person name="Herzyk P."/>
            <person name="Imamura H."/>
            <person name="Otto T.D."/>
            <person name="Sanders M."/>
            <person name="Seeger K."/>
            <person name="Dujardin J.C."/>
            <person name="Berriman M."/>
            <person name="Smith D.F."/>
            <person name="Hertz-Fowler C."/>
            <person name="Mottram J.C."/>
        </authorList>
    </citation>
    <scope>NUCLEOTIDE SEQUENCE [LARGE SCALE GENOMIC DNA]</scope>
    <source>
        <strain evidence="3">MHOM/IL/81/Friedlin</strain>
    </source>
</reference>
<protein>
    <submittedName>
        <fullName evidence="2">Uncharacterized protein</fullName>
    </submittedName>
</protein>
<name>Q4QED5_LEIMA</name>
<evidence type="ECO:0000313" key="2">
    <source>
        <dbReference type="EMBL" id="CAJ03584.1"/>
    </source>
</evidence>
<dbReference type="KEGG" id="lma:LMJF_17_0590"/>
<dbReference type="VEuPathDB" id="TriTrypDB:LMJFC_170013400"/>
<organism evidence="2 3">
    <name type="scientific">Leishmania major</name>
    <dbReference type="NCBI Taxonomy" id="5664"/>
    <lineage>
        <taxon>Eukaryota</taxon>
        <taxon>Discoba</taxon>
        <taxon>Euglenozoa</taxon>
        <taxon>Kinetoplastea</taxon>
        <taxon>Metakinetoplastina</taxon>
        <taxon>Trypanosomatida</taxon>
        <taxon>Trypanosomatidae</taxon>
        <taxon>Leishmaniinae</taxon>
        <taxon>Leishmania</taxon>
    </lineage>
</organism>
<feature type="compositionally biased region" description="Polar residues" evidence="1">
    <location>
        <begin position="813"/>
        <end position="827"/>
    </location>
</feature>
<evidence type="ECO:0000256" key="1">
    <source>
        <dbReference type="SAM" id="MobiDB-lite"/>
    </source>
</evidence>
<dbReference type="RefSeq" id="XP_001682313.1">
    <property type="nucleotide sequence ID" value="XM_001682261.1"/>
</dbReference>
<sequence length="1638" mass="170472">MRDGERSAASPSLPSASALPATMEVVVQTPFISVEGLGADAVAAASDDAQQRPIRLQHHAHGPDSACLTYTDSCLTARLADVIAEELLQGHALQQHGGVGSHRIRSASATTAAATAENREVLTFTMGPQGAANSSFLFGGTLGWPSRQRPLSPTVSPSSQAWSGLFAAVLNRLFAPANAPADTRVVAAMSVTEVRDAAPLRHPSVLQRPRSTVDLLSDTVLRTEIDETEGLDDSVDYPSDIPAACYVRVESIHDAMAVLYAALSCSAGWRHTQPLAGEAGHPEADASSSSPTAFAFLQPACEPLEERMCHVCVTLIVSCEPLRPLQHQEVQQPPPWTTRRAMDNFRDEAGHKRGSSGPAALLSAASGVPAPVGIWKLWDVAGPSVSCGYRPLKASSPKSAEGQGGRSAVGCTTAVLAAKRRAAPAPLPTPLLPWSSRYSLAALTHTCLAEVGATLSTSAFSVSRGSVDSLIPALRHDTSTSLQIASSAVSSCSLVVPICAVVAEATADDVNSKVLAAAAGWAALGREHQQERQQHHEGRPRVRGLDNADAARRVLHEYAVLLKDFVAERYGAVDGGGTASPPFAAARSPSASLMASRLPVNNDEEGGSARPEAAPAPRVSPMQASLSTRVAVDTSRAATPSECGVALCVGAAPMRSMSMNTVAVGTDVAVTVPLSINVTRDAEDSTGFSPRPRVEADVRSKKLADNPQGVLHQARADTRAVGAVRNTPEAALSAAPPATSPASVAATCATAATHAEEARLQRFHSLFESESFDVSEEAEATAAMEAARQDEAPSGLDTSSVMAHNGHHKEQTPLPQHTPQVRDSGSPPSVLRTGRHPGSRARIREPSSLEGQRAPLPSAPSHIGVDSAEHDSMADNDTTAASLCPPQALLYDTTMTSQGEGPCAAEVVASAACDAASHACEDPTQTPAPSLPPPDVALATFLGPYCDAFVRLCGVMRADVRAWRAHEAATLDQLSALAERHTRDIQEIATLQRRLATHFGTADALPGSSGASTPAAARGRRADVGALLCGALTGGDPDLAASRSAAFASTSTLIFEQLVRSEEKVAWLERQLVDWRRRAREASVLDTSSTNADAAPLIAGEGDGESALELSSSPPVVASRGSETVGSVLSGPREDPAAPHMREAEALLRRLLQRCTRAYAAAQQWGDRWHAQLVQEQAAKSVLQDRVMELEAELAGLRRQRSDTAASSYLHRPPATTIDQASSGAHASAASRPPTDSPPSCFTASPSPPVAALGSHSPYCTLDGVNAESSLLTAAPVSPIGSDVASSLPSSSVSRGLQRGREDIVDPATLWDRMNAQRLATHGRNSAGDRAGTDSFGAVSTQLAVLLSRAVQGGDACAPSARADLHAGTAAASSTSVAAPASLFEIHVGASSTVSSRGPDSLFRRATARPSASAPFVFAGDAPEVAARASDRASDVESCELRQRRPTPSRPQHERRVEAAATPPSTTHRSARGNDEGTFGGEALHHHVSAGTVKIGGGALVCAASHPPPSQCHTTSAGELEVYPSAALEALGRAATQLEAEAVRLCGAAHNASGTAPGSQCHVAAIERRQLYGGDEVAVRRDEDMRAVHPSSPSPLFQSMGQLRSATQAVQREARDAAERERAYLSAILFSSTAAGSE</sequence>
<feature type="compositionally biased region" description="Low complexity" evidence="1">
    <location>
        <begin position="1282"/>
        <end position="1294"/>
    </location>
</feature>
<feature type="region of interest" description="Disordered" evidence="1">
    <location>
        <begin position="1282"/>
        <end position="1301"/>
    </location>
</feature>
<feature type="compositionally biased region" description="Basic and acidic residues" evidence="1">
    <location>
        <begin position="1429"/>
        <end position="1443"/>
    </location>
</feature>
<dbReference type="VEuPathDB" id="TriTrypDB:LMJSD75_170011300"/>
<dbReference type="OMA" id="IPAACYV"/>
<dbReference type="VEuPathDB" id="TriTrypDB:LmjF.17.0590"/>
<gene>
    <name evidence="2" type="ORF">LMJF_17_0590</name>
</gene>
<keyword evidence="3" id="KW-1185">Reference proteome</keyword>
<reference evidence="2 3" key="1">
    <citation type="journal article" date="2005" name="Science">
        <title>The genome of the kinetoplastid parasite, Leishmania major.</title>
        <authorList>
            <person name="Ivens A.C."/>
            <person name="Peacock C.S."/>
            <person name="Worthey E.A."/>
            <person name="Murphy L."/>
            <person name="Aggarwal G."/>
            <person name="Berriman M."/>
            <person name="Sisk E."/>
            <person name="Rajandream M.A."/>
            <person name="Adlem E."/>
            <person name="Aert R."/>
            <person name="Anupama A."/>
            <person name="Apostolou Z."/>
            <person name="Attipoe P."/>
            <person name="Bason N."/>
            <person name="Bauser C."/>
            <person name="Beck A."/>
            <person name="Beverley S.M."/>
            <person name="Bianchettin G."/>
            <person name="Borzym K."/>
            <person name="Bothe G."/>
            <person name="Bruschi C.V."/>
            <person name="Collins M."/>
            <person name="Cadag E."/>
            <person name="Ciarloni L."/>
            <person name="Clayton C."/>
            <person name="Coulson R.M."/>
            <person name="Cronin A."/>
            <person name="Cruz A.K."/>
            <person name="Davies R.M."/>
            <person name="De Gaudenzi J."/>
            <person name="Dobson D.E."/>
            <person name="Duesterhoeft A."/>
            <person name="Fazelina G."/>
            <person name="Fosker N."/>
            <person name="Frasch A.C."/>
            <person name="Fraser A."/>
            <person name="Fuchs M."/>
            <person name="Gabel C."/>
            <person name="Goble A."/>
            <person name="Goffeau A."/>
            <person name="Harris D."/>
            <person name="Hertz-Fowler C."/>
            <person name="Hilbert H."/>
            <person name="Horn D."/>
            <person name="Huang Y."/>
            <person name="Klages S."/>
            <person name="Knights A."/>
            <person name="Kube M."/>
            <person name="Larke N."/>
            <person name="Litvin L."/>
            <person name="Lord A."/>
            <person name="Louie T."/>
            <person name="Marra M."/>
            <person name="Masuy D."/>
            <person name="Matthews K."/>
            <person name="Michaeli S."/>
            <person name="Mottram J.C."/>
            <person name="Muller-Auer S."/>
            <person name="Munden H."/>
            <person name="Nelson S."/>
            <person name="Norbertczak H."/>
            <person name="Oliver K."/>
            <person name="O'neil S."/>
            <person name="Pentony M."/>
            <person name="Pohl T.M."/>
            <person name="Price C."/>
            <person name="Purnelle B."/>
            <person name="Quail M.A."/>
            <person name="Rabbinowitsch E."/>
            <person name="Reinhardt R."/>
            <person name="Rieger M."/>
            <person name="Rinta J."/>
            <person name="Robben J."/>
            <person name="Robertson L."/>
            <person name="Ruiz J.C."/>
            <person name="Rutter S."/>
            <person name="Saunders D."/>
            <person name="Schafer M."/>
            <person name="Schein J."/>
            <person name="Schwartz D.C."/>
            <person name="Seeger K."/>
            <person name="Seyler A."/>
            <person name="Sharp S."/>
            <person name="Shin H."/>
            <person name="Sivam D."/>
            <person name="Squares R."/>
            <person name="Squares S."/>
            <person name="Tosato V."/>
            <person name="Vogt C."/>
            <person name="Volckaert G."/>
            <person name="Wambutt R."/>
            <person name="Warren T."/>
            <person name="Wedler H."/>
            <person name="Woodward J."/>
            <person name="Zhou S."/>
            <person name="Zimmermann W."/>
            <person name="Smith D.F."/>
            <person name="Blackwell J.M."/>
            <person name="Stuart K.D."/>
            <person name="Barrell B."/>
            <person name="Myler P.J."/>
        </authorList>
    </citation>
    <scope>NUCLEOTIDE SEQUENCE [LARGE SCALE GENOMIC DNA]</scope>
    <source>
        <strain evidence="3">MHOM/IL/81/Friedlin</strain>
    </source>
</reference>
<dbReference type="EMBL" id="FR796413">
    <property type="protein sequence ID" value="CAJ03584.1"/>
    <property type="molecule type" value="Genomic_DNA"/>
</dbReference>
<evidence type="ECO:0000313" key="3">
    <source>
        <dbReference type="Proteomes" id="UP000000542"/>
    </source>
</evidence>